<dbReference type="AlphaFoldDB" id="A0A6J4JTB5"/>
<protein>
    <submittedName>
        <fullName evidence="2">Uncharacterized protein</fullName>
    </submittedName>
</protein>
<feature type="region of interest" description="Disordered" evidence="1">
    <location>
        <begin position="1"/>
        <end position="165"/>
    </location>
</feature>
<dbReference type="EMBL" id="CADCTP010000388">
    <property type="protein sequence ID" value="CAA9287083.1"/>
    <property type="molecule type" value="Genomic_DNA"/>
</dbReference>
<name>A0A6J4JTB5_9ACTN</name>
<feature type="non-terminal residue" evidence="2">
    <location>
        <position position="165"/>
    </location>
</feature>
<feature type="compositionally biased region" description="Low complexity" evidence="1">
    <location>
        <begin position="84"/>
        <end position="100"/>
    </location>
</feature>
<sequence>DCVRSTTGRRDCVPPMTGRRGSVPPTSARRDSVPPTTGRSGSARPRTGRSGHGPVPAAPGWSARPSHPCGSAGAAGRCSCCCGSPPRRSCWPSPSPASSRSPPPHPSRPALRRRSRWRRGRRCGASPSGSRRPATRGWWSPRSAGSTRWAPTAHGPARSCCSAPR</sequence>
<gene>
    <name evidence="2" type="ORF">AVDCRST_MAG41-4074</name>
</gene>
<feature type="compositionally biased region" description="Basic residues" evidence="1">
    <location>
        <begin position="110"/>
        <end position="122"/>
    </location>
</feature>
<evidence type="ECO:0000256" key="1">
    <source>
        <dbReference type="SAM" id="MobiDB-lite"/>
    </source>
</evidence>
<evidence type="ECO:0000313" key="2">
    <source>
        <dbReference type="EMBL" id="CAA9287083.1"/>
    </source>
</evidence>
<proteinExistence type="predicted"/>
<feature type="compositionally biased region" description="Low complexity" evidence="1">
    <location>
        <begin position="68"/>
        <end position="77"/>
    </location>
</feature>
<reference evidence="2" key="1">
    <citation type="submission" date="2020-02" db="EMBL/GenBank/DDBJ databases">
        <authorList>
            <person name="Meier V. D."/>
        </authorList>
    </citation>
    <scope>NUCLEOTIDE SEQUENCE</scope>
    <source>
        <strain evidence="2">AVDCRST_MAG41</strain>
    </source>
</reference>
<feature type="compositionally biased region" description="Basic and acidic residues" evidence="1">
    <location>
        <begin position="1"/>
        <end position="12"/>
    </location>
</feature>
<feature type="non-terminal residue" evidence="2">
    <location>
        <position position="1"/>
    </location>
</feature>
<accession>A0A6J4JTB5</accession>
<organism evidence="2">
    <name type="scientific">uncultured Mycobacteriales bacterium</name>
    <dbReference type="NCBI Taxonomy" id="581187"/>
    <lineage>
        <taxon>Bacteria</taxon>
        <taxon>Bacillati</taxon>
        <taxon>Actinomycetota</taxon>
        <taxon>Actinomycetes</taxon>
        <taxon>Mycobacteriales</taxon>
        <taxon>environmental samples</taxon>
    </lineage>
</organism>